<comment type="subcellular location">
    <subcellularLocation>
        <location evidence="1">Nucleus</location>
    </subcellularLocation>
</comment>
<feature type="compositionally biased region" description="Basic and acidic residues" evidence="3">
    <location>
        <begin position="1709"/>
        <end position="1737"/>
    </location>
</feature>
<accession>A0A3Q3KS50</accession>
<proteinExistence type="predicted"/>
<evidence type="ECO:0000256" key="2">
    <source>
        <dbReference type="ARBA" id="ARBA00023242"/>
    </source>
</evidence>
<reference evidence="4" key="1">
    <citation type="submission" date="2025-08" db="UniProtKB">
        <authorList>
            <consortium name="Ensembl"/>
        </authorList>
    </citation>
    <scope>IDENTIFICATION</scope>
</reference>
<name>A0A3Q3KS50_9TELE</name>
<feature type="compositionally biased region" description="Polar residues" evidence="3">
    <location>
        <begin position="1748"/>
        <end position="1758"/>
    </location>
</feature>
<feature type="region of interest" description="Disordered" evidence="3">
    <location>
        <begin position="1582"/>
        <end position="1617"/>
    </location>
</feature>
<evidence type="ECO:0000313" key="5">
    <source>
        <dbReference type="Proteomes" id="UP000261640"/>
    </source>
</evidence>
<dbReference type="GO" id="GO:0043034">
    <property type="term" value="C:costamere"/>
    <property type="evidence" value="ECO:0007669"/>
    <property type="project" value="TreeGrafter"/>
</dbReference>
<evidence type="ECO:0000256" key="3">
    <source>
        <dbReference type="SAM" id="MobiDB-lite"/>
    </source>
</evidence>
<evidence type="ECO:0000313" key="4">
    <source>
        <dbReference type="Ensembl" id="ENSMAMP00000000104.1"/>
    </source>
</evidence>
<dbReference type="PANTHER" id="PTHR23348">
    <property type="entry name" value="PERIAXIN/AHNAK"/>
    <property type="match status" value="1"/>
</dbReference>
<dbReference type="PANTHER" id="PTHR23348:SF41">
    <property type="entry name" value="NEUROBLAST DIFFERENTIATION-ASSOCIATED PROTEIN AHNAK"/>
    <property type="match status" value="1"/>
</dbReference>
<feature type="compositionally biased region" description="Basic and acidic residues" evidence="3">
    <location>
        <begin position="1513"/>
        <end position="1524"/>
    </location>
</feature>
<dbReference type="Proteomes" id="UP000261640">
    <property type="component" value="Unplaced"/>
</dbReference>
<sequence>MPKIKGPEFDLSLPKKDVDVTLPEAKAEVTLPHASKVDVSLGSVDVSIPDYEVEVEKPELDIKPLKAEGELDVQGSKFKMPKFGIKMPKMKGPEFDLSLSKKDVDVTLPEAKAEVTLPDAPKVDISLGKVDVSIPEYETEVENPKLEIKPLKAEGELDVQGSRFKMPKFGISMPKIKGPEFDLSLPKKDVDVTLPEAKAEVTLPDAPKVDVSLGKVAVSVPDYEVEVEKSELELKPLKTEGELDVQGSRFKMPKFGIKMPKIKGPEFDLSLSKKDVDVTLPEAKAEVTLPDAPKVDVSLGKVDVSVPDYEVEVEKPKLEIKPLKAEGELDVQGSKFKMPRFGIKMPKMKGPEFDLSLSKKDVDVTLPEAKAEVTLPDAPKVDISLGKVDVSVPEYETEVEKPKLEIKPLKAEGELDVQGSRFKMPKFGISMPKIKGPEFDLSLPKKDVDVTLPEAKAEVTLPDAPKVYVSLGKVDVSIPDYEVEVEKPKLEIKPLKAEGELDVQGSRFKMPKFGISMPKIKGPEFDLSLSKKDVDVTLPEAKAEVTLPDAPKVDISLGSVDVSIPEYETEVEKPKLDIKPLKAEGELDVQGSRFKMPKFGISMPKIKGPEFDLSLPKKDVDVTLPEAKAEVTLPDAPKVDVSLGKVDVSIPDYEVEVEKSELELKPLKAEGELDVQGRKFKMPKFGIKMPKMKGPEFDLKAKAEVTLPDAPKVDISLGKVDVSVPDYEVEVEKPKLEIKPLKAEGELDVQGSKFKMPKFGIKMPKMKGPEFDLSLSKKDVDVTLPEAKAEVTLPDAPKVDVRSKFKMPKFVTLPDAPKVDISLGKVDVSVPDYEVEVEKPKLEIKPLKAEGELDVQGSRFKMPKFGISMPKIKGPEFDLSLSKKDVDVTLPEAKAEVTLPDAPKVDVSLGKVDVSVPDYEVEVEKPKLEIKPLKAEGELDVQGSKFKMPKFGIKMPKMKGPEFDLSLSKKDVDVTLPEAKAEVTLPDAPKVDISLGKVDVSIPEYETEVEKPKLEIKPLKAEGELDVQGSSLPKKDVDVTLPEAKAEVTLPDAPKVDVSLGKVDVSVPDYEVEVEKPKLEIKPLKAEGELDVQGSKFKMPKFGIKMPKMKGPEFDLSLSKKDVDVTLPEAKAEVTLPDAPKVDISLGKFKLPSLSFSVPQVKGHGTDVTLSEVKFPDVELKEPPSEVEIKAPESKVMTKDTEGSPSKFKMPTFKLPKFGAATPQVSVEGPNVDKDITVEGTDLKIPDAKAEVKLPEFEIKEPAGLILVSQPPMTETDAKLRKTSWTMPKLSFSKPSIKASEADVNIDDTKADITLPEVKTEVHGPGIDITDSSSIVVEGAPTTLDAKFKKTKFSLPKFSFSKQSTKEHEVEASFPDTDVSIPGGSVEGKQPEVELKPPEGDVELDAQESKFKMPRFGISMAKVKGPEIDITLPKTDVDVTVSEAKAEVTLPGVEVKESEGAISGAKESTSEEIKVSEVETKSKAVKGSPLKFQVPTLKMPKFGSYDVNTNAPDTDKTEAETDEAKHTECVAVNIKVPSVDITTDVSKVAISDSETGKTETETVGHGSPSKFKLPSFKMPKLSFSRSKPEDEYIPVGTESKEDQIDMDAETKGESSSAKLPLASFGDILKNIDVEFDVPKVDKVEENLDPVDTERKVDQLDTDTELKAESNSAKSTLASFGEILKNFDVEFDVPKTDKMEENLQTSNQVHETDGPSEKKLEVEEKETKTKQDITKSPERTGWFKFPNFGLSSPSKTTGASEKEKDEKSPGEETRDEEISPTCSVQSSEAFADISSTMTSEHGGLSLASPTKVTVKYSDPNAATGLGEMHSNIITSTTRTEMISVEPNLPEKITILSSGISSSSEETLRLQSGKIHVVTSNIQATPEAHHAKILTAVQVQPSGGLPIKSVDNKVGSWTVEDSQSSRTTIFEKQLVTETSSERSETVVITKQITHVFDSSEPISGETASSIQRLRDSVHSEKMRFFDGAEK</sequence>
<feature type="region of interest" description="Disordered" evidence="3">
    <location>
        <begin position="1364"/>
        <end position="1401"/>
    </location>
</feature>
<dbReference type="InterPro" id="IPR052082">
    <property type="entry name" value="Myelin_sheath_structural"/>
</dbReference>
<organism evidence="4 5">
    <name type="scientific">Mastacembelus armatus</name>
    <name type="common">zig-zag eel</name>
    <dbReference type="NCBI Taxonomy" id="205130"/>
    <lineage>
        <taxon>Eukaryota</taxon>
        <taxon>Metazoa</taxon>
        <taxon>Chordata</taxon>
        <taxon>Craniata</taxon>
        <taxon>Vertebrata</taxon>
        <taxon>Euteleostomi</taxon>
        <taxon>Actinopterygii</taxon>
        <taxon>Neopterygii</taxon>
        <taxon>Teleostei</taxon>
        <taxon>Neoteleostei</taxon>
        <taxon>Acanthomorphata</taxon>
        <taxon>Anabantaria</taxon>
        <taxon>Synbranchiformes</taxon>
        <taxon>Mastacembelidae</taxon>
        <taxon>Mastacembelus</taxon>
    </lineage>
</organism>
<feature type="compositionally biased region" description="Basic and acidic residues" evidence="3">
    <location>
        <begin position="1468"/>
        <end position="1480"/>
    </location>
</feature>
<dbReference type="GeneTree" id="ENSGT00940000154902"/>
<feature type="region of interest" description="Disordered" evidence="3">
    <location>
        <begin position="1552"/>
        <end position="1571"/>
    </location>
</feature>
<feature type="compositionally biased region" description="Basic and acidic residues" evidence="3">
    <location>
        <begin position="1389"/>
        <end position="1399"/>
    </location>
</feature>
<dbReference type="STRING" id="205130.ENSMAMP00000000104"/>
<keyword evidence="5" id="KW-1185">Reference proteome</keyword>
<feature type="region of interest" description="Disordered" evidence="3">
    <location>
        <begin position="1502"/>
        <end position="1524"/>
    </location>
</feature>
<dbReference type="GO" id="GO:0005634">
    <property type="term" value="C:nucleus"/>
    <property type="evidence" value="ECO:0007669"/>
    <property type="project" value="UniProtKB-SubCell"/>
</dbReference>
<keyword evidence="2" id="KW-0539">Nucleus</keyword>
<dbReference type="Ensembl" id="ENSMAMT00000000108.2">
    <property type="protein sequence ID" value="ENSMAMP00000000104.1"/>
    <property type="gene ID" value="ENSMAMG00000000075.2"/>
</dbReference>
<feature type="region of interest" description="Disordered" evidence="3">
    <location>
        <begin position="1702"/>
        <end position="1784"/>
    </location>
</feature>
<feature type="region of interest" description="Disordered" evidence="3">
    <location>
        <begin position="1458"/>
        <end position="1480"/>
    </location>
</feature>
<dbReference type="GO" id="GO:0043484">
    <property type="term" value="P:regulation of RNA splicing"/>
    <property type="evidence" value="ECO:0007669"/>
    <property type="project" value="TreeGrafter"/>
</dbReference>
<reference evidence="4" key="2">
    <citation type="submission" date="2025-09" db="UniProtKB">
        <authorList>
            <consortium name="Ensembl"/>
        </authorList>
    </citation>
    <scope>IDENTIFICATION</scope>
</reference>
<evidence type="ECO:0000256" key="1">
    <source>
        <dbReference type="ARBA" id="ARBA00004123"/>
    </source>
</evidence>
<feature type="compositionally biased region" description="Basic and acidic residues" evidence="3">
    <location>
        <begin position="1759"/>
        <end position="1771"/>
    </location>
</feature>
<protein>
    <submittedName>
        <fullName evidence="4">Uncharacterized protein</fullName>
    </submittedName>
</protein>
<dbReference type="InParanoid" id="A0A3Q3KS50"/>
<feature type="compositionally biased region" description="Basic and acidic residues" evidence="3">
    <location>
        <begin position="1598"/>
        <end position="1612"/>
    </location>
</feature>